<evidence type="ECO:0000313" key="1">
    <source>
        <dbReference type="EMBL" id="MFB9326977.1"/>
    </source>
</evidence>
<evidence type="ECO:0000313" key="2">
    <source>
        <dbReference type="Proteomes" id="UP001589747"/>
    </source>
</evidence>
<sequence length="70" mass="7776">MYNAFNKYDAQRKTALVKTLMKAKEQAETASLYLTARDEVEQIVAVSQVLGWIEDAIQLLGVEEGDELAG</sequence>
<dbReference type="EMBL" id="JBHMDO010000022">
    <property type="protein sequence ID" value="MFB9326977.1"/>
    <property type="molecule type" value="Genomic_DNA"/>
</dbReference>
<reference evidence="1 2" key="1">
    <citation type="submission" date="2024-09" db="EMBL/GenBank/DDBJ databases">
        <authorList>
            <person name="Sun Q."/>
            <person name="Mori K."/>
        </authorList>
    </citation>
    <scope>NUCLEOTIDE SEQUENCE [LARGE SCALE GENOMIC DNA]</scope>
    <source>
        <strain evidence="1 2">TISTR 2452</strain>
    </source>
</reference>
<gene>
    <name evidence="1" type="ORF">ACFFSY_13700</name>
</gene>
<accession>A0ABV5KS83</accession>
<keyword evidence="2" id="KW-1185">Reference proteome</keyword>
<name>A0ABV5KS83_9BACL</name>
<comment type="caution">
    <text evidence="1">The sequence shown here is derived from an EMBL/GenBank/DDBJ whole genome shotgun (WGS) entry which is preliminary data.</text>
</comment>
<dbReference type="RefSeq" id="WP_377494771.1">
    <property type="nucleotide sequence ID" value="NZ_JBHMDO010000022.1"/>
</dbReference>
<proteinExistence type="predicted"/>
<organism evidence="1 2">
    <name type="scientific">Paenibacillus aurantiacus</name>
    <dbReference type="NCBI Taxonomy" id="1936118"/>
    <lineage>
        <taxon>Bacteria</taxon>
        <taxon>Bacillati</taxon>
        <taxon>Bacillota</taxon>
        <taxon>Bacilli</taxon>
        <taxon>Bacillales</taxon>
        <taxon>Paenibacillaceae</taxon>
        <taxon>Paenibacillus</taxon>
    </lineage>
</organism>
<protein>
    <submittedName>
        <fullName evidence="1">Uncharacterized protein</fullName>
    </submittedName>
</protein>
<dbReference type="Proteomes" id="UP001589747">
    <property type="component" value="Unassembled WGS sequence"/>
</dbReference>